<dbReference type="InterPro" id="IPR001238">
    <property type="entry name" value="DNA-binding_RecF"/>
</dbReference>
<dbReference type="InterPro" id="IPR003593">
    <property type="entry name" value="AAA+_ATPase"/>
</dbReference>
<dbReference type="Pfam" id="PF02463">
    <property type="entry name" value="SMC_N"/>
    <property type="match status" value="1"/>
</dbReference>
<dbReference type="InterPro" id="IPR003395">
    <property type="entry name" value="RecF/RecN/SMC_N"/>
</dbReference>
<comment type="subcellular location">
    <subcellularLocation>
        <location evidence="6">Cytoplasm</location>
    </subcellularLocation>
</comment>
<gene>
    <name evidence="6 9" type="primary">recF</name>
    <name evidence="9" type="ORF">V0U35_02290</name>
</gene>
<dbReference type="PANTHER" id="PTHR32182:SF0">
    <property type="entry name" value="DNA REPLICATION AND REPAIR PROTEIN RECF"/>
    <property type="match status" value="1"/>
</dbReference>
<keyword evidence="6" id="KW-0234">DNA repair</keyword>
<keyword evidence="2 6" id="KW-0235">DNA replication</keyword>
<dbReference type="RefSeq" id="WP_330195031.1">
    <property type="nucleotide sequence ID" value="NZ_JAZDRO010000001.1"/>
</dbReference>
<keyword evidence="3 6" id="KW-0547">Nucleotide-binding</keyword>
<evidence type="ECO:0000256" key="3">
    <source>
        <dbReference type="ARBA" id="ARBA00022741"/>
    </source>
</evidence>
<keyword evidence="6" id="KW-0227">DNA damage</keyword>
<feature type="compositionally biased region" description="Basic and acidic residues" evidence="7">
    <location>
        <begin position="269"/>
        <end position="284"/>
    </location>
</feature>
<keyword evidence="4 6" id="KW-0067">ATP-binding</keyword>
<proteinExistence type="inferred from homology"/>
<evidence type="ECO:0000256" key="5">
    <source>
        <dbReference type="ARBA" id="ARBA00023125"/>
    </source>
</evidence>
<comment type="caution">
    <text evidence="9">The sequence shown here is derived from an EMBL/GenBank/DDBJ whole genome shotgun (WGS) entry which is preliminary data.</text>
</comment>
<evidence type="ECO:0000259" key="8">
    <source>
        <dbReference type="SMART" id="SM00382"/>
    </source>
</evidence>
<comment type="function">
    <text evidence="6">The RecF protein is involved in DNA metabolism; it is required for DNA replication and normal SOS inducibility. RecF binds preferentially to single-stranded, linear DNA. It also seems to bind ATP.</text>
</comment>
<keyword evidence="10" id="KW-1185">Reference proteome</keyword>
<organism evidence="9 10">
    <name type="scientific">Hyphobacterium marinum</name>
    <dbReference type="NCBI Taxonomy" id="3116574"/>
    <lineage>
        <taxon>Bacteria</taxon>
        <taxon>Pseudomonadati</taxon>
        <taxon>Pseudomonadota</taxon>
        <taxon>Alphaproteobacteria</taxon>
        <taxon>Maricaulales</taxon>
        <taxon>Maricaulaceae</taxon>
        <taxon>Hyphobacterium</taxon>
    </lineage>
</organism>
<dbReference type="Gene3D" id="1.20.1050.90">
    <property type="entry name" value="RecF/RecN/SMC, N-terminal domain"/>
    <property type="match status" value="1"/>
</dbReference>
<accession>A0ABU7LVB2</accession>
<evidence type="ECO:0000256" key="2">
    <source>
        <dbReference type="ARBA" id="ARBA00022705"/>
    </source>
</evidence>
<dbReference type="SUPFAM" id="SSF52540">
    <property type="entry name" value="P-loop containing nucleoside triphosphate hydrolases"/>
    <property type="match status" value="1"/>
</dbReference>
<dbReference type="EMBL" id="JAZDRO010000001">
    <property type="protein sequence ID" value="MEE2565496.1"/>
    <property type="molecule type" value="Genomic_DNA"/>
</dbReference>
<dbReference type="SMART" id="SM00382">
    <property type="entry name" value="AAA"/>
    <property type="match status" value="1"/>
</dbReference>
<dbReference type="NCBIfam" id="TIGR00611">
    <property type="entry name" value="recf"/>
    <property type="match status" value="1"/>
</dbReference>
<keyword evidence="5 6" id="KW-0238">DNA-binding</keyword>
<dbReference type="HAMAP" id="MF_00365">
    <property type="entry name" value="RecF"/>
    <property type="match status" value="1"/>
</dbReference>
<name>A0ABU7LVB2_9PROT</name>
<evidence type="ECO:0000256" key="4">
    <source>
        <dbReference type="ARBA" id="ARBA00022840"/>
    </source>
</evidence>
<keyword evidence="6" id="KW-0742">SOS response</keyword>
<feature type="domain" description="AAA+ ATPase" evidence="8">
    <location>
        <begin position="25"/>
        <end position="369"/>
    </location>
</feature>
<dbReference type="Gene3D" id="3.40.50.300">
    <property type="entry name" value="P-loop containing nucleotide triphosphate hydrolases"/>
    <property type="match status" value="1"/>
</dbReference>
<evidence type="ECO:0000256" key="1">
    <source>
        <dbReference type="ARBA" id="ARBA00022490"/>
    </source>
</evidence>
<dbReference type="InterPro" id="IPR042174">
    <property type="entry name" value="RecF_2"/>
</dbReference>
<dbReference type="PANTHER" id="PTHR32182">
    <property type="entry name" value="DNA REPLICATION AND REPAIR PROTEIN RECF"/>
    <property type="match status" value="1"/>
</dbReference>
<reference evidence="9 10" key="1">
    <citation type="submission" date="2024-01" db="EMBL/GenBank/DDBJ databases">
        <title>Hyphobacterium bacterium isolated from marine sediment.</title>
        <authorList>
            <person name="Zhao S."/>
        </authorList>
    </citation>
    <scope>NUCLEOTIDE SEQUENCE [LARGE SCALE GENOMIC DNA]</scope>
    <source>
        <strain evidence="9 10">Y60-23</strain>
    </source>
</reference>
<evidence type="ECO:0000256" key="7">
    <source>
        <dbReference type="SAM" id="MobiDB-lite"/>
    </source>
</evidence>
<feature type="region of interest" description="Disordered" evidence="7">
    <location>
        <begin position="251"/>
        <end position="287"/>
    </location>
</feature>
<evidence type="ECO:0000313" key="10">
    <source>
        <dbReference type="Proteomes" id="UP001310692"/>
    </source>
</evidence>
<evidence type="ECO:0000256" key="6">
    <source>
        <dbReference type="HAMAP-Rule" id="MF_00365"/>
    </source>
</evidence>
<dbReference type="Proteomes" id="UP001310692">
    <property type="component" value="Unassembled WGS sequence"/>
</dbReference>
<dbReference type="InterPro" id="IPR027417">
    <property type="entry name" value="P-loop_NTPase"/>
</dbReference>
<sequence>MKSAHITRLRLTDFRGYGALDLDVDARPVAIYGPNGAGKTNILEAISFLAPGKGLRGADTEAVVRHEGDMAAPAWAVFAEASGARGALTLAAGARLGARRQTRLDGSPVSRAALARAFPMLALQPEEDRLFAGPRAERLKFFDGLVSAAAPEHGEALNAYDKLRRQRQKLLEDGRADPTWLDAIETDMAAHGVAIAAARLDALSRLQAEIDAAPDTAFPKAGLALDGATEADLAAGMKSGAAEDALQNRLREGRDRDGASGRSLSLGPHRTDLTARHTGKDRPAGECSTGEQKALVVRLALAQARVLARATGAAPLLLLDEACAHLDADRRAGLAEAISGLGAQAWLTGVERGLFNAFDGRAQMFEVIAGQVTPR</sequence>
<evidence type="ECO:0000313" key="9">
    <source>
        <dbReference type="EMBL" id="MEE2565496.1"/>
    </source>
</evidence>
<feature type="binding site" evidence="6">
    <location>
        <begin position="33"/>
        <end position="40"/>
    </location>
    <ligand>
        <name>ATP</name>
        <dbReference type="ChEBI" id="CHEBI:30616"/>
    </ligand>
</feature>
<protein>
    <recommendedName>
        <fullName evidence="6">DNA replication and repair protein RecF</fullName>
    </recommendedName>
</protein>
<keyword evidence="1 6" id="KW-0963">Cytoplasm</keyword>
<comment type="similarity">
    <text evidence="6">Belongs to the RecF family.</text>
</comment>